<name>A0ABS7TP52_9BACT</name>
<keyword evidence="2" id="KW-1185">Reference proteome</keyword>
<gene>
    <name evidence="1" type="ORF">K7C98_12040</name>
</gene>
<reference evidence="1" key="1">
    <citation type="submission" date="2021-08" db="EMBL/GenBank/DDBJ databases">
        <authorList>
            <person name="Stevens D.C."/>
        </authorList>
    </citation>
    <scope>NUCLEOTIDE SEQUENCE</scope>
    <source>
        <strain evidence="1">DSM 53165</strain>
    </source>
</reference>
<sequence>MADEIDDDLELFAIQAKRAWELLQQRVWGAHWDYSQPCLDYSRASLLRLSDWLLLAARGEGVSDFQALVIPAWQYLGETVLEHARGDWERRPDGLPGVAVECTSGDVRRVDITAMIAAWVAAVRGGKGAERPVLVEQFDRAVAGALPPIRLPD</sequence>
<dbReference type="RefSeq" id="WP_224191757.1">
    <property type="nucleotide sequence ID" value="NZ_JAIRAU010000011.1"/>
</dbReference>
<dbReference type="Proteomes" id="UP001139031">
    <property type="component" value="Unassembled WGS sequence"/>
</dbReference>
<proteinExistence type="predicted"/>
<accession>A0ABS7TP52</accession>
<comment type="caution">
    <text evidence="1">The sequence shown here is derived from an EMBL/GenBank/DDBJ whole genome shotgun (WGS) entry which is preliminary data.</text>
</comment>
<evidence type="ECO:0000313" key="1">
    <source>
        <dbReference type="EMBL" id="MBZ5709985.1"/>
    </source>
</evidence>
<evidence type="ECO:0000313" key="2">
    <source>
        <dbReference type="Proteomes" id="UP001139031"/>
    </source>
</evidence>
<protein>
    <submittedName>
        <fullName evidence="1">Uncharacterized protein</fullName>
    </submittedName>
</protein>
<organism evidence="1 2">
    <name type="scientific">Nannocystis pusilla</name>
    <dbReference type="NCBI Taxonomy" id="889268"/>
    <lineage>
        <taxon>Bacteria</taxon>
        <taxon>Pseudomonadati</taxon>
        <taxon>Myxococcota</taxon>
        <taxon>Polyangia</taxon>
        <taxon>Nannocystales</taxon>
        <taxon>Nannocystaceae</taxon>
        <taxon>Nannocystis</taxon>
    </lineage>
</organism>
<dbReference type="EMBL" id="JAIRAU010000011">
    <property type="protein sequence ID" value="MBZ5709985.1"/>
    <property type="molecule type" value="Genomic_DNA"/>
</dbReference>